<dbReference type="InterPro" id="IPR016797">
    <property type="entry name" value="UCP021898"/>
</dbReference>
<accession>A0A3M8DC36</accession>
<evidence type="ECO:0000313" key="2">
    <source>
        <dbReference type="Proteomes" id="UP000281915"/>
    </source>
</evidence>
<sequence>MFMKGLQGAIDIHVHSSPSIFPRSVNDFELAKQAKEAGMRAIVLKAHEESTVSRAQLVSKVVEGIEVYGSLVLNEYVGGLNPYAVDMAIQQGAKLIWMPTGSAKHHLDHYGGKSDYKEQKSTIRLLPQKGITILSEDGKLLPVVYDIIDLIKGSGAVLATGHLSPLETKILTQTAISRGVEKVLVAHPDLKINKMDLSLQIELVRMGAYVEKSMLTLMPLWKSIEPDELVAGMRQIGIEKCILQTDFGQANHPSPTEGYGHFVQILLEQGMDEKEIEQMACTNPAELLGLT</sequence>
<evidence type="ECO:0000313" key="1">
    <source>
        <dbReference type="EMBL" id="RNB85594.1"/>
    </source>
</evidence>
<dbReference type="SUPFAM" id="SSF51556">
    <property type="entry name" value="Metallo-dependent hydrolases"/>
    <property type="match status" value="1"/>
</dbReference>
<dbReference type="InterPro" id="IPR046249">
    <property type="entry name" value="DUF6282"/>
</dbReference>
<gene>
    <name evidence="1" type="ORF">EDM58_03445</name>
</gene>
<dbReference type="Gene3D" id="3.20.20.140">
    <property type="entry name" value="Metal-dependent hydrolases"/>
    <property type="match status" value="1"/>
</dbReference>
<evidence type="ECO:0008006" key="3">
    <source>
        <dbReference type="Google" id="ProtNLM"/>
    </source>
</evidence>
<comment type="caution">
    <text evidence="1">The sequence shown here is derived from an EMBL/GenBank/DDBJ whole genome shotgun (WGS) entry which is preliminary data.</text>
</comment>
<dbReference type="Pfam" id="PF19799">
    <property type="entry name" value="DUF6282"/>
    <property type="match status" value="1"/>
</dbReference>
<proteinExistence type="predicted"/>
<protein>
    <recommendedName>
        <fullName evidence="3">Cytosolic protein</fullName>
    </recommendedName>
</protein>
<dbReference type="PIRSF" id="PIRSF021898">
    <property type="entry name" value="UCP021898"/>
    <property type="match status" value="1"/>
</dbReference>
<name>A0A3M8DC36_9BACL</name>
<organism evidence="1 2">
    <name type="scientific">Brevibacillus panacihumi</name>
    <dbReference type="NCBI Taxonomy" id="497735"/>
    <lineage>
        <taxon>Bacteria</taxon>
        <taxon>Bacillati</taxon>
        <taxon>Bacillota</taxon>
        <taxon>Bacilli</taxon>
        <taxon>Bacillales</taxon>
        <taxon>Paenibacillaceae</taxon>
        <taxon>Brevibacillus</taxon>
    </lineage>
</organism>
<dbReference type="InterPro" id="IPR032466">
    <property type="entry name" value="Metal_Hydrolase"/>
</dbReference>
<dbReference type="AlphaFoldDB" id="A0A3M8DC36"/>
<dbReference type="EMBL" id="RHHT01000003">
    <property type="protein sequence ID" value="RNB85594.1"/>
    <property type="molecule type" value="Genomic_DNA"/>
</dbReference>
<reference evidence="1 2" key="1">
    <citation type="submission" date="2018-10" db="EMBL/GenBank/DDBJ databases">
        <title>Phylogenomics of Brevibacillus.</title>
        <authorList>
            <person name="Dunlap C."/>
        </authorList>
    </citation>
    <scope>NUCLEOTIDE SEQUENCE [LARGE SCALE GENOMIC DNA]</scope>
    <source>
        <strain evidence="1 2">JCM 15085</strain>
    </source>
</reference>
<dbReference type="Proteomes" id="UP000281915">
    <property type="component" value="Unassembled WGS sequence"/>
</dbReference>